<organism evidence="2 3">
    <name type="scientific">Lentisphaera araneosa HTCC2155</name>
    <dbReference type="NCBI Taxonomy" id="313628"/>
    <lineage>
        <taxon>Bacteria</taxon>
        <taxon>Pseudomonadati</taxon>
        <taxon>Lentisphaerota</taxon>
        <taxon>Lentisphaeria</taxon>
        <taxon>Lentisphaerales</taxon>
        <taxon>Lentisphaeraceae</taxon>
        <taxon>Lentisphaera</taxon>
    </lineage>
</organism>
<accession>A6DH66</accession>
<gene>
    <name evidence="2" type="ORF">LNTAR_14072</name>
</gene>
<evidence type="ECO:0000313" key="3">
    <source>
        <dbReference type="Proteomes" id="UP000004947"/>
    </source>
</evidence>
<proteinExistence type="predicted"/>
<reference evidence="2 3" key="1">
    <citation type="journal article" date="2010" name="J. Bacteriol.">
        <title>Genome sequence of Lentisphaera araneosa HTCC2155T, the type species of the order Lentisphaerales in the phylum Lentisphaerae.</title>
        <authorList>
            <person name="Thrash J.C."/>
            <person name="Cho J.C."/>
            <person name="Vergin K.L."/>
            <person name="Morris R.M."/>
            <person name="Giovannoni S.J."/>
        </authorList>
    </citation>
    <scope>NUCLEOTIDE SEQUENCE [LARGE SCALE GENOMIC DNA]</scope>
    <source>
        <strain evidence="2 3">HTCC2155</strain>
    </source>
</reference>
<protein>
    <submittedName>
        <fullName evidence="2">Uncharacterized protein</fullName>
    </submittedName>
</protein>
<evidence type="ECO:0000313" key="2">
    <source>
        <dbReference type="EMBL" id="EDM28949.1"/>
    </source>
</evidence>
<keyword evidence="3" id="KW-1185">Reference proteome</keyword>
<evidence type="ECO:0000256" key="1">
    <source>
        <dbReference type="SAM" id="SignalP"/>
    </source>
</evidence>
<dbReference type="AlphaFoldDB" id="A6DH66"/>
<comment type="caution">
    <text evidence="2">The sequence shown here is derived from an EMBL/GenBank/DDBJ whole genome shotgun (WGS) entry which is preliminary data.</text>
</comment>
<feature type="chain" id="PRO_5002694358" evidence="1">
    <location>
        <begin position="20"/>
        <end position="345"/>
    </location>
</feature>
<dbReference type="EMBL" id="ABCK01000003">
    <property type="protein sequence ID" value="EDM28949.1"/>
    <property type="molecule type" value="Genomic_DNA"/>
</dbReference>
<dbReference type="STRING" id="313628.LNTAR_14072"/>
<keyword evidence="1" id="KW-0732">Signal</keyword>
<name>A6DH66_9BACT</name>
<sequence length="345" mass="40497">MLKVKLLLFFTFFCFFASAEDKMSETELLVRRFIHALIDKNEANIRALCLDHHNLKALWTGDKKNQDQRDQAKRELSKLDIDWLEEGDSFRWSGKVFSVNENMITKRHQIARVKMIEYGFPIHLSKVGGVWYIQPLFIINVFQREIAADLKKDRRNYTVVIDGKEIPLNEDEEGIYKTADGKELKISMRKNLFQNYEDKEVILSYSRDLSLSKNREKNCSIYRFKSELSPSLMVQVYKAGSNINETRQYVVNSFIENYRAMEYTLEATPTRPAKAMRNKEIIEGLDLYTKRNDVVHLDRFFFWEEKGRVLGVILQLEISDSVAGADYFSHIMKEIELKPSSKQEN</sequence>
<feature type="signal peptide" evidence="1">
    <location>
        <begin position="1"/>
        <end position="19"/>
    </location>
</feature>
<dbReference type="Proteomes" id="UP000004947">
    <property type="component" value="Unassembled WGS sequence"/>
</dbReference>